<protein>
    <submittedName>
        <fullName evidence="2">Uncharacterized protein</fullName>
    </submittedName>
</protein>
<keyword evidence="1" id="KW-1133">Transmembrane helix</keyword>
<dbReference type="Proteomes" id="UP000054988">
    <property type="component" value="Unassembled WGS sequence"/>
</dbReference>
<dbReference type="PANTHER" id="PTHR40465:SF1">
    <property type="entry name" value="DUF6534 DOMAIN-CONTAINING PROTEIN"/>
    <property type="match status" value="1"/>
</dbReference>
<evidence type="ECO:0000256" key="1">
    <source>
        <dbReference type="SAM" id="Phobius"/>
    </source>
</evidence>
<proteinExistence type="predicted"/>
<feature type="transmembrane region" description="Helical" evidence="1">
    <location>
        <begin position="12"/>
        <end position="38"/>
    </location>
</feature>
<reference evidence="2 3" key="1">
    <citation type="submission" date="2015-12" db="EMBL/GenBank/DDBJ databases">
        <title>Draft genome sequence of Moniliophthora roreri, the causal agent of frosty pod rot of cacao.</title>
        <authorList>
            <person name="Aime M.C."/>
            <person name="Diaz-Valderrama J.R."/>
            <person name="Kijpornyongpan T."/>
            <person name="Phillips-Mora W."/>
        </authorList>
    </citation>
    <scope>NUCLEOTIDE SEQUENCE [LARGE SCALE GENOMIC DNA]</scope>
    <source>
        <strain evidence="2 3">MCA 2952</strain>
    </source>
</reference>
<feature type="transmembrane region" description="Helical" evidence="1">
    <location>
        <begin position="86"/>
        <end position="108"/>
    </location>
</feature>
<keyword evidence="1" id="KW-0812">Transmembrane</keyword>
<sequence>MDASLGLSHQAGPLLLGYLFSCGLYGVLTVQVCVYWTAFPTDTLLAQTLVYGIYILETIQTGSLTHDAFQTFVVGFMDRTSVDRVYNLWIDAYIFDGLAAMLIQFYFAYRIHILLFRTKLIPGIVLSLSVAQFAGAVSTGSIIKGFTFFSNSQDSNHVPGFVWIVASTIADVLISVTMIYAVSHDQSLHYPA</sequence>
<name>A0A0W0FI03_MONRR</name>
<keyword evidence="1" id="KW-0472">Membrane</keyword>
<gene>
    <name evidence="2" type="ORF">WG66_11444</name>
</gene>
<dbReference type="AlphaFoldDB" id="A0A0W0FI03"/>
<evidence type="ECO:0000313" key="2">
    <source>
        <dbReference type="EMBL" id="KTB35979.1"/>
    </source>
</evidence>
<feature type="transmembrane region" description="Helical" evidence="1">
    <location>
        <begin position="120"/>
        <end position="143"/>
    </location>
</feature>
<dbReference type="PANTHER" id="PTHR40465">
    <property type="entry name" value="CHROMOSOME 1, WHOLE GENOME SHOTGUN SEQUENCE"/>
    <property type="match status" value="1"/>
</dbReference>
<dbReference type="EMBL" id="LATX01001943">
    <property type="protein sequence ID" value="KTB35979.1"/>
    <property type="molecule type" value="Genomic_DNA"/>
</dbReference>
<feature type="transmembrane region" description="Helical" evidence="1">
    <location>
        <begin position="163"/>
        <end position="182"/>
    </location>
</feature>
<comment type="caution">
    <text evidence="2">The sequence shown here is derived from an EMBL/GenBank/DDBJ whole genome shotgun (WGS) entry which is preliminary data.</text>
</comment>
<organism evidence="2 3">
    <name type="scientific">Moniliophthora roreri</name>
    <name type="common">Frosty pod rot fungus</name>
    <name type="synonym">Monilia roreri</name>
    <dbReference type="NCBI Taxonomy" id="221103"/>
    <lineage>
        <taxon>Eukaryota</taxon>
        <taxon>Fungi</taxon>
        <taxon>Dikarya</taxon>
        <taxon>Basidiomycota</taxon>
        <taxon>Agaricomycotina</taxon>
        <taxon>Agaricomycetes</taxon>
        <taxon>Agaricomycetidae</taxon>
        <taxon>Agaricales</taxon>
        <taxon>Marasmiineae</taxon>
        <taxon>Marasmiaceae</taxon>
        <taxon>Moniliophthora</taxon>
    </lineage>
</organism>
<accession>A0A0W0FI03</accession>
<evidence type="ECO:0000313" key="3">
    <source>
        <dbReference type="Proteomes" id="UP000054988"/>
    </source>
</evidence>